<organism evidence="1 2">
    <name type="scientific">Haemophilus parahaemolyticus</name>
    <dbReference type="NCBI Taxonomy" id="735"/>
    <lineage>
        <taxon>Bacteria</taxon>
        <taxon>Pseudomonadati</taxon>
        <taxon>Pseudomonadota</taxon>
        <taxon>Gammaproteobacteria</taxon>
        <taxon>Pasteurellales</taxon>
        <taxon>Pasteurellaceae</taxon>
        <taxon>Haemophilus</taxon>
    </lineage>
</organism>
<evidence type="ECO:0000313" key="2">
    <source>
        <dbReference type="Proteomes" id="UP000254867"/>
    </source>
</evidence>
<protein>
    <submittedName>
        <fullName evidence="1">Uncharacterized protein</fullName>
    </submittedName>
</protein>
<dbReference type="EMBL" id="UGHH01000002">
    <property type="protein sequence ID" value="STO64258.1"/>
    <property type="molecule type" value="Genomic_DNA"/>
</dbReference>
<dbReference type="RefSeq" id="WP_258789583.1">
    <property type="nucleotide sequence ID" value="NZ_UGHH01000002.1"/>
</dbReference>
<accession>A0A377I200</accession>
<reference evidence="1 2" key="1">
    <citation type="submission" date="2018-06" db="EMBL/GenBank/DDBJ databases">
        <authorList>
            <consortium name="Pathogen Informatics"/>
            <person name="Doyle S."/>
        </authorList>
    </citation>
    <scope>NUCLEOTIDE SEQUENCE [LARGE SCALE GENOMIC DNA]</scope>
    <source>
        <strain evidence="1 2">NCTC10794</strain>
    </source>
</reference>
<sequence length="109" mass="12738">MDLDWQETDIGSKNYKGSFSSKVDEIQSTHMLTKTRRGSLRLDSMPWETRWGRHAFIFRTGVSQKDFDNRNDKEYYVGGYSKENGSIQHPVFIINCKIKSFGMIFFLAN</sequence>
<gene>
    <name evidence="1" type="ORF">NCTC10794_01319</name>
</gene>
<dbReference type="AlphaFoldDB" id="A0A377I200"/>
<proteinExistence type="predicted"/>
<dbReference type="Proteomes" id="UP000254867">
    <property type="component" value="Unassembled WGS sequence"/>
</dbReference>
<evidence type="ECO:0000313" key="1">
    <source>
        <dbReference type="EMBL" id="STO64258.1"/>
    </source>
</evidence>
<name>A0A377I200_HAEPH</name>